<sequence length="1059" mass="117889">MPPFESPTVVLNGFKERAEALLVQGMKWLALRERSDRLYVGTSIGNLHIYTLDESADQATLVETKKAFTRRAIDQLGFVKDINSLVVLSESQLTLYPLPAFAPATALPKTKTALSFATYSAVQYVLPDGRAHAPSDGEFDQAKAVPTQFTQLAVGCRRKIIIYSWRDGEAQDVKEAVLPHSPRAMAFFDHSAICLAYAPEYAVFSVNTMVAVDVVTSTQTAATMTGMGAFSGLSGYMTLGLGSKPKPTALRLSDKEVMIAKENQAFTIDNAGKLTKPESFDWPAPPEDTAFIKPYTFSVLPSGTVPIDETKNASGVSVLPSFIPTSVVQIRSTLSSLPVQTLPYPFKLPSNSSTTLPASSAAVPNSTIRLLTASPSDKSPLFLITTPTDRTQATVEGSSIWQFRMKPWAQQIDELVRDGLYADALALLDTLDQVVFPDKEQQNIRIRALNAVSQFSAGKFDEAINTFIELDFNPAKVVALYPDNVAGRLSVPPENWISLYGGPSADSDKDKEDTTSSHGSDGDRDQSTERSKPKERSPSPTGSVRGMLRTGFSALLPAAVSGKDDDTRSISSVKKKTKPQSDAYRSVQTLVTKYLTDRRPKIKGALEAVHINPSEAHQFPFLSETSPEELFALPNLPLSSLTPEQLLRFAQIVDTALFKSYLLIMPGLLGSLCRLPNWCEVSEVEQELLARTKYAELIDLYNGRKMHDKALGLLRNEEETDPDPEDKLRPSVSYLQKLGPEYLPQIFDFSRWIFEQDPDFAFQASLPIFTSEYVELPKGAVADYLEKIDPAICARYIVFLMEERDELSPEFHDRLAEVYLNMTLSARKRGDEVARKDTYDKLLNFISTTHYYDVARLYELLPSEDLYEARAIILGRLGRHDKALEIYAYRMGDYVKAEEYCKSIYLPFSPTSTIFLTLLRIYLCPAASALPTPAPNLLQPALDLISRHSPRIDPVETLQLLPPLVTAQDVRAFLLEALRAPMFDTAVVREVNRARNDQVARRLMGLEARRVKVTDSRICPQCHKRIGTSVIAVHNPRGEVTHYQCREAFSKRMNETRRR</sequence>
<evidence type="ECO:0000259" key="6">
    <source>
        <dbReference type="PROSITE" id="PS50219"/>
    </source>
</evidence>
<evidence type="ECO:0000256" key="5">
    <source>
        <dbReference type="SAM" id="MobiDB-lite"/>
    </source>
</evidence>
<evidence type="ECO:0000256" key="4">
    <source>
        <dbReference type="PROSITE-ProRule" id="PRU01006"/>
    </source>
</evidence>
<dbReference type="Pfam" id="PF10367">
    <property type="entry name" value="zf-Vps39_C"/>
    <property type="match status" value="1"/>
</dbReference>
<dbReference type="PROSITE" id="PS50236">
    <property type="entry name" value="CHCR"/>
    <property type="match status" value="1"/>
</dbReference>
<dbReference type="GO" id="GO:0000329">
    <property type="term" value="C:fungal-type vacuole membrane"/>
    <property type="evidence" value="ECO:0007669"/>
    <property type="project" value="TreeGrafter"/>
</dbReference>
<protein>
    <recommendedName>
        <fullName evidence="6">CNH domain-containing protein</fullName>
    </recommendedName>
</protein>
<dbReference type="GO" id="GO:0006886">
    <property type="term" value="P:intracellular protein transport"/>
    <property type="evidence" value="ECO:0007669"/>
    <property type="project" value="UniProtKB-UniRule"/>
</dbReference>
<proteinExistence type="inferred from homology"/>
<gene>
    <name evidence="7" type="ORF">FIBSPDRAFT_785359</name>
</gene>
<dbReference type="PANTHER" id="PTHR12894:SF49">
    <property type="entry name" value="VAM6_VPS39-LIKE PROTEIN"/>
    <property type="match status" value="1"/>
</dbReference>
<dbReference type="PROSITE" id="PS50219">
    <property type="entry name" value="CNH"/>
    <property type="match status" value="1"/>
</dbReference>
<dbReference type="InterPro" id="IPR019452">
    <property type="entry name" value="VPS39/TGF_beta_rcpt-assoc_1"/>
</dbReference>
<dbReference type="GO" id="GO:0012505">
    <property type="term" value="C:endomembrane system"/>
    <property type="evidence" value="ECO:0007669"/>
    <property type="project" value="UniProtKB-SubCell"/>
</dbReference>
<organism evidence="7 8">
    <name type="scientific">Athelia psychrophila</name>
    <dbReference type="NCBI Taxonomy" id="1759441"/>
    <lineage>
        <taxon>Eukaryota</taxon>
        <taxon>Fungi</taxon>
        <taxon>Dikarya</taxon>
        <taxon>Basidiomycota</taxon>
        <taxon>Agaricomycotina</taxon>
        <taxon>Agaricomycetes</taxon>
        <taxon>Agaricomycetidae</taxon>
        <taxon>Atheliales</taxon>
        <taxon>Atheliaceae</taxon>
        <taxon>Athelia</taxon>
    </lineage>
</organism>
<dbReference type="STRING" id="436010.A0A166M7T7"/>
<feature type="compositionally biased region" description="Basic and acidic residues" evidence="5">
    <location>
        <begin position="506"/>
        <end position="537"/>
    </location>
</feature>
<evidence type="ECO:0000256" key="3">
    <source>
        <dbReference type="ARBA" id="ARBA00038201"/>
    </source>
</evidence>
<dbReference type="OrthoDB" id="5325112at2759"/>
<dbReference type="InterPro" id="IPR001180">
    <property type="entry name" value="CNH_dom"/>
</dbReference>
<keyword evidence="2" id="KW-0472">Membrane</keyword>
<feature type="region of interest" description="Disordered" evidence="5">
    <location>
        <begin position="560"/>
        <end position="581"/>
    </location>
</feature>
<comment type="subcellular location">
    <subcellularLocation>
        <location evidence="1">Endomembrane system</location>
        <topology evidence="1">Peripheral membrane protein</topology>
    </subcellularLocation>
</comment>
<reference evidence="7 8" key="1">
    <citation type="journal article" date="2016" name="Mol. Biol. Evol.">
        <title>Comparative Genomics of Early-Diverging Mushroom-Forming Fungi Provides Insights into the Origins of Lignocellulose Decay Capabilities.</title>
        <authorList>
            <person name="Nagy L.G."/>
            <person name="Riley R."/>
            <person name="Tritt A."/>
            <person name="Adam C."/>
            <person name="Daum C."/>
            <person name="Floudas D."/>
            <person name="Sun H."/>
            <person name="Yadav J.S."/>
            <person name="Pangilinan J."/>
            <person name="Larsson K.H."/>
            <person name="Matsuura K."/>
            <person name="Barry K."/>
            <person name="Labutti K."/>
            <person name="Kuo R."/>
            <person name="Ohm R.A."/>
            <person name="Bhattacharya S.S."/>
            <person name="Shirouzu T."/>
            <person name="Yoshinaga Y."/>
            <person name="Martin F.M."/>
            <person name="Grigoriev I.V."/>
            <person name="Hibbett D.S."/>
        </authorList>
    </citation>
    <scope>NUCLEOTIDE SEQUENCE [LARGE SCALE GENOMIC DNA]</scope>
    <source>
        <strain evidence="7 8">CBS 109695</strain>
    </source>
</reference>
<feature type="region of interest" description="Disordered" evidence="5">
    <location>
        <begin position="500"/>
        <end position="547"/>
    </location>
</feature>
<feature type="repeat" description="CHCR" evidence="4">
    <location>
        <begin position="768"/>
        <end position="927"/>
    </location>
</feature>
<evidence type="ECO:0000256" key="2">
    <source>
        <dbReference type="ARBA" id="ARBA00023136"/>
    </source>
</evidence>
<feature type="domain" description="CNH" evidence="6">
    <location>
        <begin position="20"/>
        <end position="338"/>
    </location>
</feature>
<dbReference type="AlphaFoldDB" id="A0A166M7T7"/>
<dbReference type="GO" id="GO:0006914">
    <property type="term" value="P:autophagy"/>
    <property type="evidence" value="ECO:0007669"/>
    <property type="project" value="TreeGrafter"/>
</dbReference>
<evidence type="ECO:0000313" key="7">
    <source>
        <dbReference type="EMBL" id="KZP23727.1"/>
    </source>
</evidence>
<dbReference type="Pfam" id="PF00780">
    <property type="entry name" value="CNH"/>
    <property type="match status" value="1"/>
</dbReference>
<evidence type="ECO:0000313" key="8">
    <source>
        <dbReference type="Proteomes" id="UP000076532"/>
    </source>
</evidence>
<dbReference type="InterPro" id="IPR032914">
    <property type="entry name" value="Vam6/VPS39/TRAP1"/>
</dbReference>
<name>A0A166M7T7_9AGAM</name>
<dbReference type="Proteomes" id="UP000076532">
    <property type="component" value="Unassembled WGS sequence"/>
</dbReference>
<dbReference type="InterPro" id="IPR019453">
    <property type="entry name" value="VPS39/TGFA1_Znf"/>
</dbReference>
<dbReference type="Pfam" id="PF10366">
    <property type="entry name" value="Vps39_1"/>
    <property type="match status" value="1"/>
</dbReference>
<dbReference type="EMBL" id="KV417530">
    <property type="protein sequence ID" value="KZP23727.1"/>
    <property type="molecule type" value="Genomic_DNA"/>
</dbReference>
<accession>A0A166M7T7</accession>
<dbReference type="InterPro" id="IPR000547">
    <property type="entry name" value="Clathrin_H-chain/VPS_repeat"/>
</dbReference>
<keyword evidence="8" id="KW-1185">Reference proteome</keyword>
<dbReference type="PANTHER" id="PTHR12894">
    <property type="entry name" value="CNH DOMAIN CONTAINING"/>
    <property type="match status" value="1"/>
</dbReference>
<comment type="similarity">
    <text evidence="3">Belongs to the VAM6/VPS39 family.</text>
</comment>
<dbReference type="GO" id="GO:0034058">
    <property type="term" value="P:endosomal vesicle fusion"/>
    <property type="evidence" value="ECO:0007669"/>
    <property type="project" value="TreeGrafter"/>
</dbReference>
<evidence type="ECO:0000256" key="1">
    <source>
        <dbReference type="ARBA" id="ARBA00004184"/>
    </source>
</evidence>